<evidence type="ECO:0000313" key="2">
    <source>
        <dbReference type="EMBL" id="TCM68736.1"/>
    </source>
</evidence>
<protein>
    <submittedName>
        <fullName evidence="2">Glutathione S-transferase</fullName>
    </submittedName>
</protein>
<dbReference type="Proteomes" id="UP000294963">
    <property type="component" value="Unassembled WGS sequence"/>
</dbReference>
<dbReference type="Gene3D" id="1.20.1050.10">
    <property type="match status" value="1"/>
</dbReference>
<dbReference type="GO" id="GO:0004364">
    <property type="term" value="F:glutathione transferase activity"/>
    <property type="evidence" value="ECO:0007669"/>
    <property type="project" value="TreeGrafter"/>
</dbReference>
<keyword evidence="2" id="KW-0808">Transferase</keyword>
<evidence type="ECO:0000313" key="3">
    <source>
        <dbReference type="Proteomes" id="UP000294963"/>
    </source>
</evidence>
<dbReference type="SUPFAM" id="SSF47616">
    <property type="entry name" value="GST C-terminal domain-like"/>
    <property type="match status" value="1"/>
</dbReference>
<dbReference type="GO" id="GO:0006749">
    <property type="term" value="P:glutathione metabolic process"/>
    <property type="evidence" value="ECO:0007669"/>
    <property type="project" value="TreeGrafter"/>
</dbReference>
<dbReference type="Gene3D" id="3.40.30.10">
    <property type="entry name" value="Glutaredoxin"/>
    <property type="match status" value="1"/>
</dbReference>
<dbReference type="Pfam" id="PF13409">
    <property type="entry name" value="GST_N_2"/>
    <property type="match status" value="1"/>
</dbReference>
<dbReference type="OrthoDB" id="9799538at2"/>
<dbReference type="SFLD" id="SFLDS00019">
    <property type="entry name" value="Glutathione_Transferase_(cytos"/>
    <property type="match status" value="1"/>
</dbReference>
<organism evidence="2 3">
    <name type="scientific">Acinetobacter calcoaceticus</name>
    <dbReference type="NCBI Taxonomy" id="471"/>
    <lineage>
        <taxon>Bacteria</taxon>
        <taxon>Pseudomonadati</taxon>
        <taxon>Pseudomonadota</taxon>
        <taxon>Gammaproteobacteria</taxon>
        <taxon>Moraxellales</taxon>
        <taxon>Moraxellaceae</taxon>
        <taxon>Acinetobacter</taxon>
        <taxon>Acinetobacter calcoaceticus/baumannii complex</taxon>
    </lineage>
</organism>
<feature type="domain" description="GST N-terminal" evidence="1">
    <location>
        <begin position="2"/>
        <end position="86"/>
    </location>
</feature>
<dbReference type="PANTHER" id="PTHR42673">
    <property type="entry name" value="MALEYLACETOACETATE ISOMERASE"/>
    <property type="match status" value="1"/>
</dbReference>
<dbReference type="SFLD" id="SFLDG00358">
    <property type="entry name" value="Main_(cytGST)"/>
    <property type="match status" value="1"/>
</dbReference>
<dbReference type="GO" id="GO:0016034">
    <property type="term" value="F:maleylacetoacetate isomerase activity"/>
    <property type="evidence" value="ECO:0007669"/>
    <property type="project" value="TreeGrafter"/>
</dbReference>
<proteinExistence type="predicted"/>
<dbReference type="PANTHER" id="PTHR42673:SF4">
    <property type="entry name" value="MALEYLACETOACETATE ISOMERASE"/>
    <property type="match status" value="1"/>
</dbReference>
<dbReference type="InterPro" id="IPR036282">
    <property type="entry name" value="Glutathione-S-Trfase_C_sf"/>
</dbReference>
<dbReference type="AlphaFoldDB" id="A0A4R1XXC9"/>
<keyword evidence="3" id="KW-1185">Reference proteome</keyword>
<accession>A0A4R1XXC9</accession>
<dbReference type="SUPFAM" id="SSF52833">
    <property type="entry name" value="Thioredoxin-like"/>
    <property type="match status" value="1"/>
</dbReference>
<dbReference type="PROSITE" id="PS50404">
    <property type="entry name" value="GST_NTER"/>
    <property type="match status" value="1"/>
</dbReference>
<dbReference type="InterPro" id="IPR036249">
    <property type="entry name" value="Thioredoxin-like_sf"/>
</dbReference>
<dbReference type="Pfam" id="PF13410">
    <property type="entry name" value="GST_C_2"/>
    <property type="match status" value="1"/>
</dbReference>
<dbReference type="EMBL" id="SLVJ01000004">
    <property type="protein sequence ID" value="TCM68736.1"/>
    <property type="molecule type" value="Genomic_DNA"/>
</dbReference>
<dbReference type="CDD" id="cd03194">
    <property type="entry name" value="GST_C_3"/>
    <property type="match status" value="1"/>
</dbReference>
<name>A0A4R1XXC9_ACICA</name>
<dbReference type="CDD" id="cd03043">
    <property type="entry name" value="GST_N_1"/>
    <property type="match status" value="1"/>
</dbReference>
<comment type="caution">
    <text evidence="2">The sequence shown here is derived from an EMBL/GenBank/DDBJ whole genome shotgun (WGS) entry which is preliminary data.</text>
</comment>
<dbReference type="GO" id="GO:0006559">
    <property type="term" value="P:L-phenylalanine catabolic process"/>
    <property type="evidence" value="ECO:0007669"/>
    <property type="project" value="TreeGrafter"/>
</dbReference>
<dbReference type="InterPro" id="IPR040079">
    <property type="entry name" value="Glutathione_S-Trfase"/>
</dbReference>
<sequence>MLALYIGNKNYSTWSLRPWLVLTVFGIEFKEHWLKFDDFKSNSPFKQQAMALHPTGKVPLLQDGNLVIADSLAICEYLAERFPEKHLWPADRDARARARSICAEMHSGFSSIRNLCPMNIEADLSEIGLELWESNAHLNTDVQRIQMIWSERPVQGGFLCGEQFSIADAFYAPIILRMVGFGLPIDEANQDYVQRVLAVPALKQWVQQACMEHCFVEIDEPYRQDASTHRMQW</sequence>
<evidence type="ECO:0000259" key="1">
    <source>
        <dbReference type="PROSITE" id="PS50404"/>
    </source>
</evidence>
<gene>
    <name evidence="2" type="ORF">EC844_104112</name>
</gene>
<reference evidence="2 3" key="1">
    <citation type="submission" date="2019-03" db="EMBL/GenBank/DDBJ databases">
        <title>Genomic analyses of the natural microbiome of Caenorhabditis elegans.</title>
        <authorList>
            <person name="Samuel B."/>
        </authorList>
    </citation>
    <scope>NUCLEOTIDE SEQUENCE [LARGE SCALE GENOMIC DNA]</scope>
    <source>
        <strain evidence="2 3">JUb89</strain>
    </source>
</reference>
<dbReference type="InterPro" id="IPR004045">
    <property type="entry name" value="Glutathione_S-Trfase_N"/>
</dbReference>